<keyword evidence="13" id="KW-1185">Reference proteome</keyword>
<dbReference type="InterPro" id="IPR012910">
    <property type="entry name" value="Plug_dom"/>
</dbReference>
<comment type="subcellular location">
    <subcellularLocation>
        <location evidence="1 8">Cell outer membrane</location>
        <topology evidence="1 8">Multi-pass membrane protein</topology>
    </subcellularLocation>
</comment>
<evidence type="ECO:0000256" key="5">
    <source>
        <dbReference type="ARBA" id="ARBA00023077"/>
    </source>
</evidence>
<feature type="domain" description="TonB-dependent receptor-like beta-barrel" evidence="10">
    <location>
        <begin position="319"/>
        <end position="750"/>
    </location>
</feature>
<dbReference type="Pfam" id="PF00593">
    <property type="entry name" value="TonB_dep_Rec_b-barrel"/>
    <property type="match status" value="1"/>
</dbReference>
<evidence type="ECO:0000256" key="8">
    <source>
        <dbReference type="PROSITE-ProRule" id="PRU01360"/>
    </source>
</evidence>
<dbReference type="PANTHER" id="PTHR30442">
    <property type="entry name" value="IRON III DICITRATE TRANSPORT PROTEIN FECA"/>
    <property type="match status" value="1"/>
</dbReference>
<evidence type="ECO:0000313" key="12">
    <source>
        <dbReference type="EMBL" id="GAA0876714.1"/>
    </source>
</evidence>
<dbReference type="SUPFAM" id="SSF56935">
    <property type="entry name" value="Porins"/>
    <property type="match status" value="1"/>
</dbReference>
<dbReference type="Gene3D" id="2.40.170.20">
    <property type="entry name" value="TonB-dependent receptor, beta-barrel domain"/>
    <property type="match status" value="1"/>
</dbReference>
<comment type="caution">
    <text evidence="12">The sequence shown here is derived from an EMBL/GenBank/DDBJ whole genome shotgun (WGS) entry which is preliminary data.</text>
</comment>
<dbReference type="InterPro" id="IPR036942">
    <property type="entry name" value="Beta-barrel_TonB_sf"/>
</dbReference>
<keyword evidence="2 8" id="KW-0813">Transport</keyword>
<evidence type="ECO:0000256" key="3">
    <source>
        <dbReference type="ARBA" id="ARBA00022452"/>
    </source>
</evidence>
<keyword evidence="7 8" id="KW-0998">Cell outer membrane</keyword>
<evidence type="ECO:0000259" key="10">
    <source>
        <dbReference type="Pfam" id="PF00593"/>
    </source>
</evidence>
<reference evidence="13" key="1">
    <citation type="journal article" date="2019" name="Int. J. Syst. Evol. Microbiol.">
        <title>The Global Catalogue of Microorganisms (GCM) 10K type strain sequencing project: providing services to taxonomists for standard genome sequencing and annotation.</title>
        <authorList>
            <consortium name="The Broad Institute Genomics Platform"/>
            <consortium name="The Broad Institute Genome Sequencing Center for Infectious Disease"/>
            <person name="Wu L."/>
            <person name="Ma J."/>
        </authorList>
    </citation>
    <scope>NUCLEOTIDE SEQUENCE [LARGE SCALE GENOMIC DNA]</scope>
    <source>
        <strain evidence="13">JCM 16083</strain>
    </source>
</reference>
<dbReference type="Gene3D" id="2.170.130.10">
    <property type="entry name" value="TonB-dependent receptor, plug domain"/>
    <property type="match status" value="1"/>
</dbReference>
<keyword evidence="4 8" id="KW-0812">Transmembrane</keyword>
<comment type="similarity">
    <text evidence="8 9">Belongs to the TonB-dependent receptor family.</text>
</comment>
<dbReference type="InterPro" id="IPR000531">
    <property type="entry name" value="Beta-barrel_TonB"/>
</dbReference>
<evidence type="ECO:0000256" key="2">
    <source>
        <dbReference type="ARBA" id="ARBA00022448"/>
    </source>
</evidence>
<keyword evidence="5 9" id="KW-0798">TonB box</keyword>
<evidence type="ECO:0000259" key="11">
    <source>
        <dbReference type="Pfam" id="PF07715"/>
    </source>
</evidence>
<evidence type="ECO:0000256" key="4">
    <source>
        <dbReference type="ARBA" id="ARBA00022692"/>
    </source>
</evidence>
<dbReference type="Proteomes" id="UP001501126">
    <property type="component" value="Unassembled WGS sequence"/>
</dbReference>
<evidence type="ECO:0000256" key="1">
    <source>
        <dbReference type="ARBA" id="ARBA00004571"/>
    </source>
</evidence>
<accession>A0ABP3Y992</accession>
<keyword evidence="6 8" id="KW-0472">Membrane</keyword>
<evidence type="ECO:0000313" key="13">
    <source>
        <dbReference type="Proteomes" id="UP001501126"/>
    </source>
</evidence>
<gene>
    <name evidence="12" type="ORF">GCM10009118_31240</name>
</gene>
<sequence>MKGIVVDQSHTPLPYVAVKNISSSVNRLSKIDGKFEMPVKGGDTLLLYSSGYDSLFFLVNREHIGTKSPVEILLIEKYREIAEVQVMHKRMADFDVGYLPPIKGVQIYTGTNAVIELNNLSGAKSTGNPRELFAKIPGLNIWENDGAGIQMGIGGRGLSPNRTANFNTRQNGYDISADALGYPESYYTPPIEALQAIEIIRGSASLQFGTQFGGLLNFLIKDAPAHTPFEFTTRNTIGTYGYFGTFNRVAGTVKRWSYQAYHQFKRGDGYRDNSKFNQHQAFAQLGYRISEKMQIKLEYTHMNYLAKQAGGLSDVQFAEDPRQSFRDRNWFRVNWNLLALHYDYDITKNAHFNFRAFGMLSSRETVGFLGKITQADQGGNREMIQGHFRNAGMEARFLQKYSLSKDKSDPKFRGGLLIGARYYQGNTTANQGTATGGDEAEFRYINPNNLENSSFEYPSRNFAAFLENIFFLGKRFTLNAGIRFEHISSGSSGYFKQYVIHPLNADTLDIFTLRDSNSVVRNVPLFGLGASYKVNKSTSLYLNFTQNYRAINFTDIRVNNPNIVIDPLIKDEYGYTGEIGFRGLIKDYFIYDLAGFYIFYGNKIGLAPKAGTLYKERTNIGNARNMGVEAFAEADFFKAFIKDTKHGLSLFINASYIHSRYITSKEPNYIDKQVEYVSPVIIRSGLKYSYNGFTVQVQGSYNAKQFADASNAVVPSGDAVIGEVPAYYVMDFSARYTFKNSFQIEAGVNNFTNQTYFTRRATGYPGPGILPSDGINAYVTLQYKFTARRK</sequence>
<dbReference type="PANTHER" id="PTHR30442:SF0">
    <property type="entry name" value="FE(3+) DICITRATE TRANSPORT PROTEIN FECA"/>
    <property type="match status" value="1"/>
</dbReference>
<organism evidence="12 13">
    <name type="scientific">Wandonia haliotis</name>
    <dbReference type="NCBI Taxonomy" id="574963"/>
    <lineage>
        <taxon>Bacteria</taxon>
        <taxon>Pseudomonadati</taxon>
        <taxon>Bacteroidota</taxon>
        <taxon>Flavobacteriia</taxon>
        <taxon>Flavobacteriales</taxon>
        <taxon>Crocinitomicaceae</taxon>
        <taxon>Wandonia</taxon>
    </lineage>
</organism>
<evidence type="ECO:0000256" key="6">
    <source>
        <dbReference type="ARBA" id="ARBA00023136"/>
    </source>
</evidence>
<dbReference type="PROSITE" id="PS52016">
    <property type="entry name" value="TONB_DEPENDENT_REC_3"/>
    <property type="match status" value="1"/>
</dbReference>
<dbReference type="InterPro" id="IPR039426">
    <property type="entry name" value="TonB-dep_rcpt-like"/>
</dbReference>
<keyword evidence="12" id="KW-0675">Receptor</keyword>
<dbReference type="EMBL" id="BAAAFH010000022">
    <property type="protein sequence ID" value="GAA0876714.1"/>
    <property type="molecule type" value="Genomic_DNA"/>
</dbReference>
<proteinExistence type="inferred from homology"/>
<evidence type="ECO:0000256" key="7">
    <source>
        <dbReference type="ARBA" id="ARBA00023237"/>
    </source>
</evidence>
<protein>
    <submittedName>
        <fullName evidence="12">TonB-dependent receptor</fullName>
    </submittedName>
</protein>
<dbReference type="InterPro" id="IPR037066">
    <property type="entry name" value="Plug_dom_sf"/>
</dbReference>
<evidence type="ECO:0000256" key="9">
    <source>
        <dbReference type="RuleBase" id="RU003357"/>
    </source>
</evidence>
<dbReference type="Pfam" id="PF07715">
    <property type="entry name" value="Plug"/>
    <property type="match status" value="1"/>
</dbReference>
<keyword evidence="3 8" id="KW-1134">Transmembrane beta strand</keyword>
<name>A0ABP3Y992_9FLAO</name>
<feature type="domain" description="TonB-dependent receptor plug" evidence="11">
    <location>
        <begin position="125"/>
        <end position="211"/>
    </location>
</feature>